<evidence type="ECO:0000313" key="2">
    <source>
        <dbReference type="EMBL" id="GAA0611958.1"/>
    </source>
</evidence>
<name>A0ABP3RPX5_9ACTN</name>
<dbReference type="RefSeq" id="WP_344076311.1">
    <property type="nucleotide sequence ID" value="NZ_BAAACA010000034.1"/>
</dbReference>
<evidence type="ECO:0000256" key="1">
    <source>
        <dbReference type="SAM" id="MobiDB-lite"/>
    </source>
</evidence>
<protein>
    <submittedName>
        <fullName evidence="2">Uncharacterized protein</fullName>
    </submittedName>
</protein>
<keyword evidence="3" id="KW-1185">Reference proteome</keyword>
<sequence>MAELEVGDVQVSEFAHGAAGGGDQGGQRRGADGGGRVRPGGTLHGESCDELVGFVGVEVFAAGVGRDFQAPGLEFLGEGLG</sequence>
<dbReference type="EMBL" id="BAAACA010000034">
    <property type="protein sequence ID" value="GAA0611958.1"/>
    <property type="molecule type" value="Genomic_DNA"/>
</dbReference>
<feature type="region of interest" description="Disordered" evidence="1">
    <location>
        <begin position="13"/>
        <end position="42"/>
    </location>
</feature>
<dbReference type="Proteomes" id="UP001500668">
    <property type="component" value="Unassembled WGS sequence"/>
</dbReference>
<gene>
    <name evidence="2" type="ORF">GCM10010394_47210</name>
</gene>
<proteinExistence type="predicted"/>
<reference evidence="3" key="1">
    <citation type="journal article" date="2019" name="Int. J. Syst. Evol. Microbiol.">
        <title>The Global Catalogue of Microorganisms (GCM) 10K type strain sequencing project: providing services to taxonomists for standard genome sequencing and annotation.</title>
        <authorList>
            <consortium name="The Broad Institute Genomics Platform"/>
            <consortium name="The Broad Institute Genome Sequencing Center for Infectious Disease"/>
            <person name="Wu L."/>
            <person name="Ma J."/>
        </authorList>
    </citation>
    <scope>NUCLEOTIDE SEQUENCE [LARGE SCALE GENOMIC DNA]</scope>
    <source>
        <strain evidence="3">JCM 5067</strain>
    </source>
</reference>
<accession>A0ABP3RPX5</accession>
<comment type="caution">
    <text evidence="2">The sequence shown here is derived from an EMBL/GenBank/DDBJ whole genome shotgun (WGS) entry which is preliminary data.</text>
</comment>
<evidence type="ECO:0000313" key="3">
    <source>
        <dbReference type="Proteomes" id="UP001500668"/>
    </source>
</evidence>
<feature type="compositionally biased region" description="Gly residues" evidence="1">
    <location>
        <begin position="18"/>
        <end position="38"/>
    </location>
</feature>
<organism evidence="2 3">
    <name type="scientific">Streptomyces crystallinus</name>
    <dbReference type="NCBI Taxonomy" id="68191"/>
    <lineage>
        <taxon>Bacteria</taxon>
        <taxon>Bacillati</taxon>
        <taxon>Actinomycetota</taxon>
        <taxon>Actinomycetes</taxon>
        <taxon>Kitasatosporales</taxon>
        <taxon>Streptomycetaceae</taxon>
        <taxon>Streptomyces</taxon>
    </lineage>
</organism>